<evidence type="ECO:0000313" key="4">
    <source>
        <dbReference type="Proteomes" id="UP001189429"/>
    </source>
</evidence>
<keyword evidence="4" id="KW-1185">Reference proteome</keyword>
<feature type="chain" id="PRO_5046649210" evidence="2">
    <location>
        <begin position="22"/>
        <end position="299"/>
    </location>
</feature>
<comment type="caution">
    <text evidence="3">The sequence shown here is derived from an EMBL/GenBank/DDBJ whole genome shotgun (WGS) entry which is preliminary data.</text>
</comment>
<feature type="signal peptide" evidence="2">
    <location>
        <begin position="1"/>
        <end position="21"/>
    </location>
</feature>
<evidence type="ECO:0000256" key="2">
    <source>
        <dbReference type="SAM" id="SignalP"/>
    </source>
</evidence>
<feature type="region of interest" description="Disordered" evidence="1">
    <location>
        <begin position="150"/>
        <end position="182"/>
    </location>
</feature>
<accession>A0ABN9WNL1</accession>
<dbReference type="EMBL" id="CAUYUJ010019048">
    <property type="protein sequence ID" value="CAK0888247.1"/>
    <property type="molecule type" value="Genomic_DNA"/>
</dbReference>
<gene>
    <name evidence="3" type="ORF">PCOR1329_LOCUS69066</name>
</gene>
<dbReference type="Proteomes" id="UP001189429">
    <property type="component" value="Unassembled WGS sequence"/>
</dbReference>
<proteinExistence type="predicted"/>
<evidence type="ECO:0000313" key="3">
    <source>
        <dbReference type="EMBL" id="CAK0888247.1"/>
    </source>
</evidence>
<name>A0ABN9WNL1_9DINO</name>
<keyword evidence="2" id="KW-0732">Signal</keyword>
<protein>
    <submittedName>
        <fullName evidence="3">Uncharacterized protein</fullName>
    </submittedName>
</protein>
<reference evidence="3" key="1">
    <citation type="submission" date="2023-10" db="EMBL/GenBank/DDBJ databases">
        <authorList>
            <person name="Chen Y."/>
            <person name="Shah S."/>
            <person name="Dougan E. K."/>
            <person name="Thang M."/>
            <person name="Chan C."/>
        </authorList>
    </citation>
    <scope>NUCLEOTIDE SEQUENCE [LARGE SCALE GENOMIC DNA]</scope>
</reference>
<sequence>MQRSTCASLVVAALALRGAVGYPVYTTGSSLDTCDGISCAAVDCVAPFKYVAPDKAGTCCPLCLADEKDVPADRSWAKGLSGGVGMDNNADPVLCRDVVCPPLHCPEYDQMFDGRCCTKCKTATVVTPADLSSGYDRALAFGHRGQGCRGRGTGAGRARQSTTTHAGQVLSPTSSGSCVSPSHFEVPPAVRQPSDSARGCTDAAARLLPRPPLPLLAAPASSGWNRSASECPPPPPVLRGRPICFIPPLLHAGQFVFRQKNLMLAAFPLLPTEVAAALCSAPVPSVGRATWNSLRRMCE</sequence>
<feature type="compositionally biased region" description="Low complexity" evidence="1">
    <location>
        <begin position="171"/>
        <end position="182"/>
    </location>
</feature>
<evidence type="ECO:0000256" key="1">
    <source>
        <dbReference type="SAM" id="MobiDB-lite"/>
    </source>
</evidence>
<organism evidence="3 4">
    <name type="scientific">Prorocentrum cordatum</name>
    <dbReference type="NCBI Taxonomy" id="2364126"/>
    <lineage>
        <taxon>Eukaryota</taxon>
        <taxon>Sar</taxon>
        <taxon>Alveolata</taxon>
        <taxon>Dinophyceae</taxon>
        <taxon>Prorocentrales</taxon>
        <taxon>Prorocentraceae</taxon>
        <taxon>Prorocentrum</taxon>
    </lineage>
</organism>